<dbReference type="AlphaFoldDB" id="A0A2T4UNZ9"/>
<name>A0A2T4UNZ9_9MICO</name>
<sequence length="149" mass="15558">MQTATDTGRATAEQLALILDTRRAESDDDATATDAEILAHIRNTLTLPGEGAPGGFPVTDDGTAFAAALIAFLTPAEKQDTGAALAAFLTPTSETVDERAARIESNRRADEGWQALSPAEQAAQIAAVERVENPGGPCDCANCYEPADR</sequence>
<accession>A0A2T4UNZ9</accession>
<gene>
    <name evidence="1" type="ORF">C1I63_18660</name>
</gene>
<keyword evidence="2" id="KW-1185">Reference proteome</keyword>
<protein>
    <submittedName>
        <fullName evidence="1">Uncharacterized protein</fullName>
    </submittedName>
</protein>
<evidence type="ECO:0000313" key="1">
    <source>
        <dbReference type="EMBL" id="PTL71260.1"/>
    </source>
</evidence>
<proteinExistence type="predicted"/>
<reference evidence="1 2" key="1">
    <citation type="submission" date="2018-03" db="EMBL/GenBank/DDBJ databases">
        <title>Bacteriophage NCPPB3778 and a type I-E CRISPR drive the evolution of the US Biological Select Agent, Rathayibacter toxicus.</title>
        <authorList>
            <person name="Davis E.W.II."/>
            <person name="Tabima J.F."/>
            <person name="Weisberg A.J."/>
            <person name="Dantas Lopes L."/>
            <person name="Wiseman M.S."/>
            <person name="Wiseman M.S."/>
            <person name="Pupko T."/>
            <person name="Belcher M.S."/>
            <person name="Sechler A.J."/>
            <person name="Tancos M.A."/>
            <person name="Schroeder B.K."/>
            <person name="Murray T.D."/>
            <person name="Luster D.G."/>
            <person name="Schneider W.L."/>
            <person name="Rogers E."/>
            <person name="Andreote F.D."/>
            <person name="Grunwald N.J."/>
            <person name="Putnam M.L."/>
            <person name="Chang J.H."/>
        </authorList>
    </citation>
    <scope>NUCLEOTIDE SEQUENCE [LARGE SCALE GENOMIC DNA]</scope>
    <source>
        <strain evidence="1 2">DSM 15933</strain>
    </source>
</reference>
<evidence type="ECO:0000313" key="2">
    <source>
        <dbReference type="Proteomes" id="UP000241085"/>
    </source>
</evidence>
<dbReference type="RefSeq" id="WP_107576067.1">
    <property type="nucleotide sequence ID" value="NZ_PZPL01000002.1"/>
</dbReference>
<comment type="caution">
    <text evidence="1">The sequence shown here is derived from an EMBL/GenBank/DDBJ whole genome shotgun (WGS) entry which is preliminary data.</text>
</comment>
<dbReference type="EMBL" id="PZPL01000002">
    <property type="protein sequence ID" value="PTL71260.1"/>
    <property type="molecule type" value="Genomic_DNA"/>
</dbReference>
<organism evidence="1 2">
    <name type="scientific">Rathayibacter caricis DSM 15933</name>
    <dbReference type="NCBI Taxonomy" id="1328867"/>
    <lineage>
        <taxon>Bacteria</taxon>
        <taxon>Bacillati</taxon>
        <taxon>Actinomycetota</taxon>
        <taxon>Actinomycetes</taxon>
        <taxon>Micrococcales</taxon>
        <taxon>Microbacteriaceae</taxon>
        <taxon>Rathayibacter</taxon>
    </lineage>
</organism>
<dbReference type="Proteomes" id="UP000241085">
    <property type="component" value="Unassembled WGS sequence"/>
</dbReference>
<dbReference type="GeneID" id="55634290"/>